<evidence type="ECO:0008006" key="4">
    <source>
        <dbReference type="Google" id="ProtNLM"/>
    </source>
</evidence>
<proteinExistence type="predicted"/>
<comment type="caution">
    <text evidence="2">The sequence shown here is derived from an EMBL/GenBank/DDBJ whole genome shotgun (WGS) entry which is preliminary data.</text>
</comment>
<feature type="compositionally biased region" description="Polar residues" evidence="1">
    <location>
        <begin position="60"/>
        <end position="70"/>
    </location>
</feature>
<protein>
    <recommendedName>
        <fullName evidence="4">FkbM family methyltransferase</fullName>
    </recommendedName>
</protein>
<dbReference type="RefSeq" id="WP_164456639.1">
    <property type="nucleotide sequence ID" value="NZ_JAAIJQ010000219.1"/>
</dbReference>
<accession>A0A6M0K6D6</accession>
<evidence type="ECO:0000313" key="2">
    <source>
        <dbReference type="EMBL" id="NEV65322.1"/>
    </source>
</evidence>
<dbReference type="AlphaFoldDB" id="A0A6M0K6D6"/>
<evidence type="ECO:0000313" key="3">
    <source>
        <dbReference type="Proteomes" id="UP000483379"/>
    </source>
</evidence>
<name>A0A6M0K6D6_9GAMM</name>
<dbReference type="Proteomes" id="UP000483379">
    <property type="component" value="Unassembled WGS sequence"/>
</dbReference>
<gene>
    <name evidence="2" type="ORF">G3446_26440</name>
</gene>
<dbReference type="InterPro" id="IPR029063">
    <property type="entry name" value="SAM-dependent_MTases_sf"/>
</dbReference>
<dbReference type="EMBL" id="JAAIJQ010000219">
    <property type="protein sequence ID" value="NEV65322.1"/>
    <property type="molecule type" value="Genomic_DNA"/>
</dbReference>
<reference evidence="2 3" key="1">
    <citation type="submission" date="2020-02" db="EMBL/GenBank/DDBJ databases">
        <title>Genome sequences of Thiorhodococcus mannitoliphagus and Thiorhodococcus minor, purple sulfur photosynthetic bacteria in the gammaproteobacterial family, Chromatiaceae.</title>
        <authorList>
            <person name="Aviles F.A."/>
            <person name="Meyer T.E."/>
            <person name="Kyndt J.A."/>
        </authorList>
    </citation>
    <scope>NUCLEOTIDE SEQUENCE [LARGE SCALE GENOMIC DNA]</scope>
    <source>
        <strain evidence="2 3">DSM 11518</strain>
    </source>
</reference>
<dbReference type="Gene3D" id="3.40.50.150">
    <property type="entry name" value="Vaccinia Virus protein VP39"/>
    <property type="match status" value="1"/>
</dbReference>
<keyword evidence="3" id="KW-1185">Reference proteome</keyword>
<sequence length="218" mass="24073">MKATKLEALRRYYGKESRPAAVFDVGVNSHSSFAVLRMSVSAVTWTRGVSVGFAPKRANPSKTLPTQAQHPSKRAKLQNSQTAELIAFFPTVKHYLFEPDDTHFTAIKKNYRSISYSLHPVAPTDHASSGFLVKTSLHRDGVATHSSIKNEPQVVDGKRVVSCTEFTSTRFDVLGIAVPKNSLLKVDTDGSDLQVIRLSRLLWGCDIFKINGLPAAFR</sequence>
<evidence type="ECO:0000256" key="1">
    <source>
        <dbReference type="SAM" id="MobiDB-lite"/>
    </source>
</evidence>
<organism evidence="2 3">
    <name type="scientific">Thiorhodococcus minor</name>
    <dbReference type="NCBI Taxonomy" id="57489"/>
    <lineage>
        <taxon>Bacteria</taxon>
        <taxon>Pseudomonadati</taxon>
        <taxon>Pseudomonadota</taxon>
        <taxon>Gammaproteobacteria</taxon>
        <taxon>Chromatiales</taxon>
        <taxon>Chromatiaceae</taxon>
        <taxon>Thiorhodococcus</taxon>
    </lineage>
</organism>
<dbReference type="SUPFAM" id="SSF53335">
    <property type="entry name" value="S-adenosyl-L-methionine-dependent methyltransferases"/>
    <property type="match status" value="1"/>
</dbReference>
<feature type="region of interest" description="Disordered" evidence="1">
    <location>
        <begin position="56"/>
        <end position="76"/>
    </location>
</feature>